<proteinExistence type="predicted"/>
<protein>
    <submittedName>
        <fullName evidence="1">Uncharacterized protein</fullName>
    </submittedName>
</protein>
<dbReference type="AlphaFoldDB" id="A0A1E1M2R7"/>
<reference evidence="2" key="1">
    <citation type="submission" date="2016-03" db="EMBL/GenBank/DDBJ databases">
        <authorList>
            <person name="Guldener U."/>
        </authorList>
    </citation>
    <scope>NUCLEOTIDE SEQUENCE [LARGE SCALE GENOMIC DNA]</scope>
</reference>
<keyword evidence="2" id="KW-1185">Reference proteome</keyword>
<evidence type="ECO:0000313" key="1">
    <source>
        <dbReference type="EMBL" id="CZT43399.1"/>
    </source>
</evidence>
<dbReference type="Proteomes" id="UP000177625">
    <property type="component" value="Unassembled WGS sequence"/>
</dbReference>
<gene>
    <name evidence="1" type="ORF">RSE6_03431</name>
</gene>
<evidence type="ECO:0000313" key="2">
    <source>
        <dbReference type="Proteomes" id="UP000177625"/>
    </source>
</evidence>
<sequence>MRCLPFHHLPSTTMKASFYPILAIVLAMTLYGQGTYATTCSDASQFHPCDDVINADRRLSVLEDACMPSLSQIVNLAASGA</sequence>
<dbReference type="EMBL" id="FJVC01000124">
    <property type="protein sequence ID" value="CZT43399.1"/>
    <property type="molecule type" value="Genomic_DNA"/>
</dbReference>
<organism evidence="1 2">
    <name type="scientific">Rhynchosporium secalis</name>
    <name type="common">Barley scald fungus</name>
    <dbReference type="NCBI Taxonomy" id="38038"/>
    <lineage>
        <taxon>Eukaryota</taxon>
        <taxon>Fungi</taxon>
        <taxon>Dikarya</taxon>
        <taxon>Ascomycota</taxon>
        <taxon>Pezizomycotina</taxon>
        <taxon>Leotiomycetes</taxon>
        <taxon>Helotiales</taxon>
        <taxon>Ploettnerulaceae</taxon>
        <taxon>Rhynchosporium</taxon>
    </lineage>
</organism>
<accession>A0A1E1M2R7</accession>
<name>A0A1E1M2R7_RHYSE</name>